<dbReference type="SMART" id="SM01217">
    <property type="entry name" value="Fn3_like"/>
    <property type="match status" value="1"/>
</dbReference>
<dbReference type="EC" id="3.2.1.21" evidence="5"/>
<evidence type="ECO:0000256" key="4">
    <source>
        <dbReference type="ARBA" id="ARBA00005336"/>
    </source>
</evidence>
<evidence type="ECO:0000256" key="7">
    <source>
        <dbReference type="ARBA" id="ARBA00022729"/>
    </source>
</evidence>
<dbReference type="GO" id="GO:0008422">
    <property type="term" value="F:beta-glucosidase activity"/>
    <property type="evidence" value="ECO:0007669"/>
    <property type="project" value="UniProtKB-EC"/>
</dbReference>
<evidence type="ECO:0000313" key="20">
    <source>
        <dbReference type="Proteomes" id="UP001172159"/>
    </source>
</evidence>
<dbReference type="InterPro" id="IPR050288">
    <property type="entry name" value="Cellulose_deg_GH3"/>
</dbReference>
<dbReference type="SUPFAM" id="SSF52279">
    <property type="entry name" value="Beta-D-glucan exohydrolase, C-terminal domain"/>
    <property type="match status" value="1"/>
</dbReference>
<comment type="caution">
    <text evidence="19">The sequence shown here is derived from an EMBL/GenBank/DDBJ whole genome shotgun (WGS) entry which is preliminary data.</text>
</comment>
<dbReference type="Gene3D" id="3.40.50.1700">
    <property type="entry name" value="Glycoside hydrolase family 3 C-terminal domain"/>
    <property type="match status" value="1"/>
</dbReference>
<organism evidence="19 20">
    <name type="scientific">Apiosordaria backusii</name>
    <dbReference type="NCBI Taxonomy" id="314023"/>
    <lineage>
        <taxon>Eukaryota</taxon>
        <taxon>Fungi</taxon>
        <taxon>Dikarya</taxon>
        <taxon>Ascomycota</taxon>
        <taxon>Pezizomycotina</taxon>
        <taxon>Sordariomycetes</taxon>
        <taxon>Sordariomycetidae</taxon>
        <taxon>Sordariales</taxon>
        <taxon>Lasiosphaeriaceae</taxon>
        <taxon>Apiosordaria</taxon>
    </lineage>
</organism>
<evidence type="ECO:0000256" key="11">
    <source>
        <dbReference type="ARBA" id="ARBA00023277"/>
    </source>
</evidence>
<comment type="subcellular location">
    <subcellularLocation>
        <location evidence="2">Secreted</location>
    </subcellularLocation>
</comment>
<evidence type="ECO:0000256" key="3">
    <source>
        <dbReference type="ARBA" id="ARBA00004987"/>
    </source>
</evidence>
<evidence type="ECO:0000256" key="8">
    <source>
        <dbReference type="ARBA" id="ARBA00022801"/>
    </source>
</evidence>
<keyword evidence="12" id="KW-0326">Glycosidase</keyword>
<evidence type="ECO:0000256" key="10">
    <source>
        <dbReference type="ARBA" id="ARBA00023180"/>
    </source>
</evidence>
<dbReference type="InterPro" id="IPR001764">
    <property type="entry name" value="Glyco_hydro_3_N"/>
</dbReference>
<dbReference type="InterPro" id="IPR026891">
    <property type="entry name" value="Fn3-like"/>
</dbReference>
<dbReference type="InterPro" id="IPR002772">
    <property type="entry name" value="Glyco_hydro_3_C"/>
</dbReference>
<dbReference type="InterPro" id="IPR017853">
    <property type="entry name" value="GH"/>
</dbReference>
<protein>
    <recommendedName>
        <fullName evidence="14">Beta-glucosidase cel3A</fullName>
        <ecNumber evidence="5">3.2.1.21</ecNumber>
    </recommendedName>
    <alternativeName>
        <fullName evidence="15">Beta-D-glucoside glucohydrolase cel3A</fullName>
    </alternativeName>
    <alternativeName>
        <fullName evidence="17">Cellobiase cel3A</fullName>
    </alternativeName>
    <alternativeName>
        <fullName evidence="16">Gentiobiase cel3A</fullName>
    </alternativeName>
</protein>
<dbReference type="Gene3D" id="3.20.20.300">
    <property type="entry name" value="Glycoside hydrolase, family 3, N-terminal domain"/>
    <property type="match status" value="1"/>
</dbReference>
<dbReference type="Pfam" id="PF14310">
    <property type="entry name" value="Fn3-like"/>
    <property type="match status" value="1"/>
</dbReference>
<keyword evidence="10" id="KW-0325">Glycoprotein</keyword>
<evidence type="ECO:0000256" key="9">
    <source>
        <dbReference type="ARBA" id="ARBA00023001"/>
    </source>
</evidence>
<evidence type="ECO:0000256" key="12">
    <source>
        <dbReference type="ARBA" id="ARBA00023295"/>
    </source>
</evidence>
<dbReference type="Pfam" id="PF00933">
    <property type="entry name" value="Glyco_hydro_3"/>
    <property type="match status" value="1"/>
</dbReference>
<dbReference type="Pfam" id="PF01915">
    <property type="entry name" value="Glyco_hydro_3_C"/>
    <property type="match status" value="1"/>
</dbReference>
<dbReference type="InterPro" id="IPR013783">
    <property type="entry name" value="Ig-like_fold"/>
</dbReference>
<evidence type="ECO:0000256" key="14">
    <source>
        <dbReference type="ARBA" id="ARBA00070030"/>
    </source>
</evidence>
<dbReference type="SUPFAM" id="SSF51445">
    <property type="entry name" value="(Trans)glycosidases"/>
    <property type="match status" value="1"/>
</dbReference>
<name>A0AA40ERY0_9PEZI</name>
<comment type="catalytic activity">
    <reaction evidence="1">
        <text>Hydrolysis of terminal, non-reducing beta-D-glucosyl residues with release of beta-D-glucose.</text>
        <dbReference type="EC" id="3.2.1.21"/>
    </reaction>
</comment>
<comment type="pathway">
    <text evidence="3">Glycan metabolism; cellulose degradation.</text>
</comment>
<dbReference type="FunFam" id="3.20.20.300:FF:000002">
    <property type="entry name" value="Probable beta-glucosidase"/>
    <property type="match status" value="1"/>
</dbReference>
<dbReference type="InterPro" id="IPR036962">
    <property type="entry name" value="Glyco_hydro_3_N_sf"/>
</dbReference>
<keyword evidence="13" id="KW-0624">Polysaccharide degradation</keyword>
<dbReference type="GO" id="GO:0005576">
    <property type="term" value="C:extracellular region"/>
    <property type="evidence" value="ECO:0007669"/>
    <property type="project" value="UniProtKB-SubCell"/>
</dbReference>
<accession>A0AA40ERY0</accession>
<keyword evidence="7" id="KW-0732">Signal</keyword>
<proteinExistence type="inferred from homology"/>
<evidence type="ECO:0000256" key="17">
    <source>
        <dbReference type="ARBA" id="ARBA00083611"/>
    </source>
</evidence>
<dbReference type="PRINTS" id="PR00133">
    <property type="entry name" value="GLHYDRLASE3"/>
</dbReference>
<dbReference type="PANTHER" id="PTHR42715">
    <property type="entry name" value="BETA-GLUCOSIDASE"/>
    <property type="match status" value="1"/>
</dbReference>
<dbReference type="InterPro" id="IPR036881">
    <property type="entry name" value="Glyco_hydro_3_C_sf"/>
</dbReference>
<sequence>MKCLENIGRYANFWSTSTNPGSARNAGPGGKAPKWKLSTKKAVVSVLSAIQTLANPSPSRSHQKPLLIEQEHKDAIVSDKLPSELPYYGRSPPVYPAPIANGTTPLWTQAYHLATLTLSNLTLQEKLNLTIGHPGPCVGNTSPIPRLSIPSLCIADGPASLRGQEYVSAFPAGIHLSATFDTDLMTLYGRALGREFYNRGVNIALGPVAGPIGRIVKGGRNWEGGGPDPYLAGKLFALVGKAMQDEGVVAVGKHWVGNEQELRRRWDWDNGQHAVSAEMDDRTLHEVYVWPFMEGLKEGMGGVMCSYQRVNHSYGCQNSKLLNGVLKEELGFEGFVVSDWDGQVSGVGSANAGLDLVMPGRGYWGEKLEQAVRNGSVSEERVDDMAKRVLASWYLLGQDRGYPERAIWGNLERHWPTVDVMEDHGGLITEIGAAGTVVVKNVDKALPLGRKRRFVCVFGYDAQVKASPWTNRDRYGGGYDENYGWETFNGTLITGGGSGSTTPPYVVSPFEAIQHRVRKEGGILRWDFWSGNPTPYLNADVCTVFINSYASESFDRKNLTDTFSDDLVLNVASWCSNTIVIIHSTGIRLVEAFITHPNVTAVIMAGLPGQESGNSLVGILWGDVNPSGRLPYTIAKSEQDYGAVLDPAGTEDEDFPEDDFSREGAILDYRAFDKDHITPRFEFGFGLSYTSFSYSSVHTTVQPRADTNMGEWPDPRKHIVQGGHPELWDVVAVVRCHVTNTGELHGAEIAQLYLGVPDPEKDRKTPLRQLRGFKKVGPLAPGETRQVIFELTRRDLSVWDVVKQQWRMRRGEYRVAIGASSRDFRLESVIILE</sequence>
<comment type="similarity">
    <text evidence="4">Belongs to the glycosyl hydrolase 3 family.</text>
</comment>
<dbReference type="GO" id="GO:0030245">
    <property type="term" value="P:cellulose catabolic process"/>
    <property type="evidence" value="ECO:0007669"/>
    <property type="project" value="UniProtKB-KW"/>
</dbReference>
<keyword evidence="9" id="KW-0136">Cellulose degradation</keyword>
<dbReference type="Gene3D" id="2.60.40.10">
    <property type="entry name" value="Immunoglobulins"/>
    <property type="match status" value="1"/>
</dbReference>
<evidence type="ECO:0000256" key="6">
    <source>
        <dbReference type="ARBA" id="ARBA00022525"/>
    </source>
</evidence>
<dbReference type="EMBL" id="JAUKTV010000002">
    <property type="protein sequence ID" value="KAK0744322.1"/>
    <property type="molecule type" value="Genomic_DNA"/>
</dbReference>
<keyword evidence="11" id="KW-0119">Carbohydrate metabolism</keyword>
<feature type="domain" description="Fibronectin type III-like" evidence="18">
    <location>
        <begin position="748"/>
        <end position="821"/>
    </location>
</feature>
<dbReference type="PANTHER" id="PTHR42715:SF5">
    <property type="entry name" value="BETA-GLUCOSIDASE M-RELATED"/>
    <property type="match status" value="1"/>
</dbReference>
<keyword evidence="8 19" id="KW-0378">Hydrolase</keyword>
<reference evidence="19" key="1">
    <citation type="submission" date="2023-06" db="EMBL/GenBank/DDBJ databases">
        <title>Genome-scale phylogeny and comparative genomics of the fungal order Sordariales.</title>
        <authorList>
            <consortium name="Lawrence Berkeley National Laboratory"/>
            <person name="Hensen N."/>
            <person name="Bonometti L."/>
            <person name="Westerberg I."/>
            <person name="Brannstrom I.O."/>
            <person name="Guillou S."/>
            <person name="Cros-Aarteil S."/>
            <person name="Calhoun S."/>
            <person name="Haridas S."/>
            <person name="Kuo A."/>
            <person name="Mondo S."/>
            <person name="Pangilinan J."/>
            <person name="Riley R."/>
            <person name="Labutti K."/>
            <person name="Andreopoulos B."/>
            <person name="Lipzen A."/>
            <person name="Chen C."/>
            <person name="Yanf M."/>
            <person name="Daum C."/>
            <person name="Ng V."/>
            <person name="Clum A."/>
            <person name="Steindorff A."/>
            <person name="Ohm R."/>
            <person name="Martin F."/>
            <person name="Silar P."/>
            <person name="Natvig D."/>
            <person name="Lalanne C."/>
            <person name="Gautier V."/>
            <person name="Ament-Velasquez S.L."/>
            <person name="Kruys A."/>
            <person name="Hutchinson M.I."/>
            <person name="Powell A.J."/>
            <person name="Barry K."/>
            <person name="Miller A.N."/>
            <person name="Grigoriev I.V."/>
            <person name="Debuchy R."/>
            <person name="Gladieux P."/>
            <person name="Thoren M.H."/>
            <person name="Johannesson H."/>
        </authorList>
    </citation>
    <scope>NUCLEOTIDE SEQUENCE</scope>
    <source>
        <strain evidence="19">CBS 540.89</strain>
    </source>
</reference>
<dbReference type="AlphaFoldDB" id="A0AA40ERY0"/>
<evidence type="ECO:0000256" key="5">
    <source>
        <dbReference type="ARBA" id="ARBA00012744"/>
    </source>
</evidence>
<dbReference type="Proteomes" id="UP001172159">
    <property type="component" value="Unassembled WGS sequence"/>
</dbReference>
<gene>
    <name evidence="19" type="ORF">B0T21DRAFT_280753</name>
</gene>
<evidence type="ECO:0000256" key="1">
    <source>
        <dbReference type="ARBA" id="ARBA00000448"/>
    </source>
</evidence>
<dbReference type="FunFam" id="2.60.40.10:FF:000757">
    <property type="entry name" value="Beta-glucosidase G"/>
    <property type="match status" value="1"/>
</dbReference>
<evidence type="ECO:0000259" key="18">
    <source>
        <dbReference type="SMART" id="SM01217"/>
    </source>
</evidence>
<evidence type="ECO:0000256" key="16">
    <source>
        <dbReference type="ARBA" id="ARBA00083231"/>
    </source>
</evidence>
<keyword evidence="6" id="KW-0964">Secreted</keyword>
<evidence type="ECO:0000313" key="19">
    <source>
        <dbReference type="EMBL" id="KAK0744322.1"/>
    </source>
</evidence>
<evidence type="ECO:0000256" key="13">
    <source>
        <dbReference type="ARBA" id="ARBA00023326"/>
    </source>
</evidence>
<keyword evidence="20" id="KW-1185">Reference proteome</keyword>
<evidence type="ECO:0000256" key="15">
    <source>
        <dbReference type="ARBA" id="ARBA00078013"/>
    </source>
</evidence>
<evidence type="ECO:0000256" key="2">
    <source>
        <dbReference type="ARBA" id="ARBA00004613"/>
    </source>
</evidence>